<dbReference type="InterPro" id="IPR001126">
    <property type="entry name" value="UmuC"/>
</dbReference>
<keyword evidence="4" id="KW-0460">Magnesium</keyword>
<feature type="site" description="Substrate discrimination" evidence="4">
    <location>
        <position position="14"/>
    </location>
</feature>
<keyword evidence="4" id="KW-0963">Cytoplasm</keyword>
<dbReference type="GO" id="GO:0003887">
    <property type="term" value="F:DNA-directed DNA polymerase activity"/>
    <property type="evidence" value="ECO:0007669"/>
    <property type="project" value="UniProtKB-EC"/>
</dbReference>
<dbReference type="SUPFAM" id="SSF100879">
    <property type="entry name" value="Lesion bypass DNA polymerase (Y-family), little finger domain"/>
    <property type="match status" value="1"/>
</dbReference>
<proteinExistence type="inferred from homology"/>
<keyword evidence="4" id="KW-0234">DNA repair</keyword>
<name>A0ABV9Z793_9PSEU</name>
<dbReference type="Gene3D" id="3.30.1490.100">
    <property type="entry name" value="DNA polymerase, Y-family, little finger domain"/>
    <property type="match status" value="1"/>
</dbReference>
<dbReference type="Gene3D" id="1.10.150.20">
    <property type="entry name" value="5' to 3' exonuclease, C-terminal subdomain"/>
    <property type="match status" value="1"/>
</dbReference>
<comment type="subcellular location">
    <subcellularLocation>
        <location evidence="4">Cytoplasm</location>
    </subcellularLocation>
</comment>
<dbReference type="InterPro" id="IPR043502">
    <property type="entry name" value="DNA/RNA_pol_sf"/>
</dbReference>
<evidence type="ECO:0000256" key="1">
    <source>
        <dbReference type="ARBA" id="ARBA00010945"/>
    </source>
</evidence>
<keyword evidence="4" id="KW-0479">Metal-binding</keyword>
<dbReference type="InterPro" id="IPR017961">
    <property type="entry name" value="DNA_pol_Y-fam_little_finger"/>
</dbReference>
<dbReference type="HAMAP" id="MF_01113">
    <property type="entry name" value="DNApol_IV"/>
    <property type="match status" value="1"/>
</dbReference>
<feature type="binding site" evidence="4">
    <location>
        <position position="103"/>
    </location>
    <ligand>
        <name>Mg(2+)</name>
        <dbReference type="ChEBI" id="CHEBI:18420"/>
    </ligand>
</feature>
<evidence type="ECO:0000256" key="5">
    <source>
        <dbReference type="SAM" id="MobiDB-lite"/>
    </source>
</evidence>
<sequence length="436" mass="45430">MPRWVLHLDLDSFFASAEQLTRPTLRGRPVLVGGLGPRGIVAGASGEAKVSGARSAMPMGQARRLCPHATALPPRTALYRVLSERFFGVVRAWAPVLEQIAYDETFAEPEALADADADDVRAFAEKLRAEVRAVTGLAVSVGAGSGKQVAKIASGLAKPDGVHVVVQGGERALLDPLPVRALWGIGPVAEATLHRSGVETVAALAAMDATDVTGLLGSAVGTGLHRLARGLDDRPLVERGEAKQVSAETTFDEDLSNLDAVRTAVAELAEGAHRRLVASHRAARTVSVKIRSASFGTTSRAETHADATTDLATLTDTAQRLAVAALPDAGVRLVGVSFSGLTTAVQEALFPGTPAPVAAPAPAPEPESDPEPAPSREWRTGDDVAHPEHGHGWVQGSGHGRVTVRFETASSGPGRARTFRADDPALTRADPVDSLS</sequence>
<keyword evidence="4 7" id="KW-0548">Nucleotidyltransferase</keyword>
<dbReference type="Proteomes" id="UP001596175">
    <property type="component" value="Unassembled WGS sequence"/>
</dbReference>
<dbReference type="PANTHER" id="PTHR11076:SF33">
    <property type="entry name" value="DNA POLYMERASE KAPPA"/>
    <property type="match status" value="1"/>
</dbReference>
<feature type="binding site" evidence="4">
    <location>
        <position position="9"/>
    </location>
    <ligand>
        <name>Mg(2+)</name>
        <dbReference type="ChEBI" id="CHEBI:18420"/>
    </ligand>
</feature>
<feature type="region of interest" description="Disordered" evidence="5">
    <location>
        <begin position="352"/>
        <end position="436"/>
    </location>
</feature>
<reference evidence="8" key="1">
    <citation type="journal article" date="2019" name="Int. J. Syst. Evol. Microbiol.">
        <title>The Global Catalogue of Microorganisms (GCM) 10K type strain sequencing project: providing services to taxonomists for standard genome sequencing and annotation.</title>
        <authorList>
            <consortium name="The Broad Institute Genomics Platform"/>
            <consortium name="The Broad Institute Genome Sequencing Center for Infectious Disease"/>
            <person name="Wu L."/>
            <person name="Ma J."/>
        </authorList>
    </citation>
    <scope>NUCLEOTIDE SEQUENCE [LARGE SCALE GENOMIC DNA]</scope>
    <source>
        <strain evidence="8">XZYJ18</strain>
    </source>
</reference>
<accession>A0ABV9Z793</accession>
<dbReference type="InterPro" id="IPR022880">
    <property type="entry name" value="DNApol_IV"/>
</dbReference>
<keyword evidence="4" id="KW-0239">DNA-directed DNA polymerase</keyword>
<dbReference type="CDD" id="cd03586">
    <property type="entry name" value="PolY_Pol_IV_kappa"/>
    <property type="match status" value="1"/>
</dbReference>
<comment type="cofactor">
    <cofactor evidence="4">
        <name>Mg(2+)</name>
        <dbReference type="ChEBI" id="CHEBI:18420"/>
    </cofactor>
    <text evidence="4">Binds 2 magnesium ions per subunit.</text>
</comment>
<keyword evidence="4" id="KW-0515">Mutator protein</keyword>
<keyword evidence="4" id="KW-0235">DNA replication</keyword>
<feature type="compositionally biased region" description="Basic and acidic residues" evidence="5">
    <location>
        <begin position="374"/>
        <end position="391"/>
    </location>
</feature>
<keyword evidence="4" id="KW-0227">DNA damage</keyword>
<feature type="active site" evidence="4">
    <location>
        <position position="104"/>
    </location>
</feature>
<dbReference type="SUPFAM" id="SSF56672">
    <property type="entry name" value="DNA/RNA polymerases"/>
    <property type="match status" value="1"/>
</dbReference>
<dbReference type="Gene3D" id="3.30.70.270">
    <property type="match status" value="1"/>
</dbReference>
<dbReference type="RefSeq" id="WP_378019669.1">
    <property type="nucleotide sequence ID" value="NZ_JBHSKG010000002.1"/>
</dbReference>
<comment type="similarity">
    <text evidence="1 4">Belongs to the DNA polymerase type-Y family.</text>
</comment>
<dbReference type="InterPro" id="IPR036775">
    <property type="entry name" value="DNA_pol_Y-fam_lit_finger_sf"/>
</dbReference>
<comment type="function">
    <text evidence="2 4">Poorly processive, error-prone DNA polymerase involved in untargeted mutagenesis. Copies undamaged DNA at stalled replication forks, which arise in vivo from mismatched or misaligned primer ends. These misaligned primers can be extended by PolIV. Exhibits no 3'-5' exonuclease (proofreading) activity. May be involved in translesional synthesis, in conjunction with the beta clamp from PolIII.</text>
</comment>
<keyword evidence="8" id="KW-1185">Reference proteome</keyword>
<feature type="compositionally biased region" description="Pro residues" evidence="5">
    <location>
        <begin position="353"/>
        <end position="365"/>
    </location>
</feature>
<evidence type="ECO:0000313" key="7">
    <source>
        <dbReference type="EMBL" id="MFC5137438.1"/>
    </source>
</evidence>
<protein>
    <recommendedName>
        <fullName evidence="4">DNA polymerase IV</fullName>
        <shortName evidence="4">Pol IV</shortName>
        <ecNumber evidence="4">2.7.7.7</ecNumber>
    </recommendedName>
</protein>
<gene>
    <name evidence="4" type="primary">dinB</name>
    <name evidence="7" type="ORF">ACFPK1_04290</name>
</gene>
<feature type="domain" description="UmuC" evidence="6">
    <location>
        <begin position="5"/>
        <end position="186"/>
    </location>
</feature>
<dbReference type="EMBL" id="JBHSKG010000002">
    <property type="protein sequence ID" value="MFC5137438.1"/>
    <property type="molecule type" value="Genomic_DNA"/>
</dbReference>
<dbReference type="Gene3D" id="3.40.1170.60">
    <property type="match status" value="1"/>
</dbReference>
<evidence type="ECO:0000256" key="2">
    <source>
        <dbReference type="ARBA" id="ARBA00025589"/>
    </source>
</evidence>
<dbReference type="EC" id="2.7.7.7" evidence="4"/>
<comment type="subunit">
    <text evidence="4">Monomer.</text>
</comment>
<evidence type="ECO:0000259" key="6">
    <source>
        <dbReference type="PROSITE" id="PS50173"/>
    </source>
</evidence>
<dbReference type="PANTHER" id="PTHR11076">
    <property type="entry name" value="DNA REPAIR POLYMERASE UMUC / TRANSFERASE FAMILY MEMBER"/>
    <property type="match status" value="1"/>
</dbReference>
<dbReference type="Pfam" id="PF11799">
    <property type="entry name" value="IMS_C"/>
    <property type="match status" value="1"/>
</dbReference>
<organism evidence="7 8">
    <name type="scientific">Actinomycetospora rhizophila</name>
    <dbReference type="NCBI Taxonomy" id="1416876"/>
    <lineage>
        <taxon>Bacteria</taxon>
        <taxon>Bacillati</taxon>
        <taxon>Actinomycetota</taxon>
        <taxon>Actinomycetes</taxon>
        <taxon>Pseudonocardiales</taxon>
        <taxon>Pseudonocardiaceae</taxon>
        <taxon>Actinomycetospora</taxon>
    </lineage>
</organism>
<keyword evidence="4" id="KW-0238">DNA-binding</keyword>
<dbReference type="InterPro" id="IPR050116">
    <property type="entry name" value="DNA_polymerase-Y"/>
</dbReference>
<evidence type="ECO:0000256" key="3">
    <source>
        <dbReference type="ARBA" id="ARBA00049244"/>
    </source>
</evidence>
<evidence type="ECO:0000313" key="8">
    <source>
        <dbReference type="Proteomes" id="UP001596175"/>
    </source>
</evidence>
<dbReference type="NCBIfam" id="NF002882">
    <property type="entry name" value="PRK03348.1"/>
    <property type="match status" value="1"/>
</dbReference>
<comment type="catalytic activity">
    <reaction evidence="3 4">
        <text>DNA(n) + a 2'-deoxyribonucleoside 5'-triphosphate = DNA(n+1) + diphosphate</text>
        <dbReference type="Rhea" id="RHEA:22508"/>
        <dbReference type="Rhea" id="RHEA-COMP:17339"/>
        <dbReference type="Rhea" id="RHEA-COMP:17340"/>
        <dbReference type="ChEBI" id="CHEBI:33019"/>
        <dbReference type="ChEBI" id="CHEBI:61560"/>
        <dbReference type="ChEBI" id="CHEBI:173112"/>
        <dbReference type="EC" id="2.7.7.7"/>
    </reaction>
</comment>
<dbReference type="PROSITE" id="PS50173">
    <property type="entry name" value="UMUC"/>
    <property type="match status" value="1"/>
</dbReference>
<dbReference type="Pfam" id="PF00817">
    <property type="entry name" value="IMS"/>
    <property type="match status" value="1"/>
</dbReference>
<evidence type="ECO:0000256" key="4">
    <source>
        <dbReference type="HAMAP-Rule" id="MF_01113"/>
    </source>
</evidence>
<dbReference type="InterPro" id="IPR043128">
    <property type="entry name" value="Rev_trsase/Diguanyl_cyclase"/>
</dbReference>
<keyword evidence="4 7" id="KW-0808">Transferase</keyword>
<comment type="caution">
    <text evidence="7">The sequence shown here is derived from an EMBL/GenBank/DDBJ whole genome shotgun (WGS) entry which is preliminary data.</text>
</comment>